<evidence type="ECO:0000256" key="1">
    <source>
        <dbReference type="SAM" id="Coils"/>
    </source>
</evidence>
<keyword evidence="3" id="KW-0472">Membrane</keyword>
<keyword evidence="1" id="KW-0175">Coiled coil</keyword>
<reference evidence="6" key="1">
    <citation type="submission" date="2016-10" db="EMBL/GenBank/DDBJ databases">
        <authorList>
            <person name="Varghese N."/>
            <person name="Submissions S."/>
        </authorList>
    </citation>
    <scope>NUCLEOTIDE SEQUENCE [LARGE SCALE GENOMIC DNA]</scope>
    <source>
        <strain evidence="6">DSM 25055</strain>
    </source>
</reference>
<gene>
    <name evidence="5" type="ORF">SAMN04489841_0880</name>
</gene>
<keyword evidence="6" id="KW-1185">Reference proteome</keyword>
<feature type="transmembrane region" description="Helical" evidence="3">
    <location>
        <begin position="60"/>
        <end position="77"/>
    </location>
</feature>
<evidence type="ECO:0000256" key="2">
    <source>
        <dbReference type="SAM" id="MobiDB-lite"/>
    </source>
</evidence>
<evidence type="ECO:0000256" key="3">
    <source>
        <dbReference type="SAM" id="Phobius"/>
    </source>
</evidence>
<accession>A0A1H9BWQ4</accession>
<dbReference type="OrthoDB" id="214277at2157"/>
<evidence type="ECO:0000313" key="6">
    <source>
        <dbReference type="Proteomes" id="UP000199114"/>
    </source>
</evidence>
<feature type="compositionally biased region" description="Acidic residues" evidence="2">
    <location>
        <begin position="1"/>
        <end position="12"/>
    </location>
</feature>
<sequence>MSPSDADLDEATTDPPTDRETETEADQLELAARAELLEEENRRLRAEYARARRSQYRRTAAGLALVGAIAALATVVFPDGREVLFALAAVGLFGGVLTYYVTPESFVAATVGERVYAPMAANEAALASELGLSDDRVYIPDDADVRLYVPQRSSDEPPSPDELEGPVLTDAAHRGLALEPTGATLFDAFERALPDAIATAPAPLATQLVDGLVEQFELADGADADVDVDTGRVTVAIDGSAFGDVDRFDHPIASFLAVGFATGLERPIRLEIESGDERSDWLVTCRWEADDETSEKTDSGETRAN</sequence>
<dbReference type="EMBL" id="FOFD01000001">
    <property type="protein sequence ID" value="SEP93319.1"/>
    <property type="molecule type" value="Genomic_DNA"/>
</dbReference>
<dbReference type="Proteomes" id="UP000199114">
    <property type="component" value="Unassembled WGS sequence"/>
</dbReference>
<feature type="domain" description="DUF7982" evidence="4">
    <location>
        <begin position="29"/>
        <end position="287"/>
    </location>
</feature>
<dbReference type="STRING" id="1186196.SAMN04489841_0880"/>
<evidence type="ECO:0000259" key="4">
    <source>
        <dbReference type="Pfam" id="PF25939"/>
    </source>
</evidence>
<feature type="region of interest" description="Disordered" evidence="2">
    <location>
        <begin position="1"/>
        <end position="26"/>
    </location>
</feature>
<dbReference type="InterPro" id="IPR058288">
    <property type="entry name" value="DUF7982"/>
</dbReference>
<proteinExistence type="predicted"/>
<dbReference type="Pfam" id="PF25939">
    <property type="entry name" value="DUF7982"/>
    <property type="match status" value="1"/>
</dbReference>
<evidence type="ECO:0000313" key="5">
    <source>
        <dbReference type="EMBL" id="SEP93319.1"/>
    </source>
</evidence>
<keyword evidence="3" id="KW-0812">Transmembrane</keyword>
<feature type="transmembrane region" description="Helical" evidence="3">
    <location>
        <begin position="83"/>
        <end position="101"/>
    </location>
</feature>
<keyword evidence="3" id="KW-1133">Transmembrane helix</keyword>
<organism evidence="5 6">
    <name type="scientific">Natrinema salaciae</name>
    <dbReference type="NCBI Taxonomy" id="1186196"/>
    <lineage>
        <taxon>Archaea</taxon>
        <taxon>Methanobacteriati</taxon>
        <taxon>Methanobacteriota</taxon>
        <taxon>Stenosarchaea group</taxon>
        <taxon>Halobacteria</taxon>
        <taxon>Halobacteriales</taxon>
        <taxon>Natrialbaceae</taxon>
        <taxon>Natrinema</taxon>
    </lineage>
</organism>
<feature type="coiled-coil region" evidence="1">
    <location>
        <begin position="27"/>
        <end position="54"/>
    </location>
</feature>
<name>A0A1H9BWQ4_9EURY</name>
<dbReference type="RefSeq" id="WP_090613910.1">
    <property type="nucleotide sequence ID" value="NZ_FOFD01000001.1"/>
</dbReference>
<protein>
    <recommendedName>
        <fullName evidence="4">DUF7982 domain-containing protein</fullName>
    </recommendedName>
</protein>
<dbReference type="AlphaFoldDB" id="A0A1H9BWQ4"/>